<evidence type="ECO:0000313" key="3">
    <source>
        <dbReference type="Proteomes" id="UP001338125"/>
    </source>
</evidence>
<name>A0ABR0T4A5_9HYPO</name>
<feature type="signal peptide" evidence="1">
    <location>
        <begin position="1"/>
        <end position="23"/>
    </location>
</feature>
<keyword evidence="3" id="KW-1185">Reference proteome</keyword>
<keyword evidence="1" id="KW-0732">Signal</keyword>
<evidence type="ECO:0000256" key="1">
    <source>
        <dbReference type="SAM" id="SignalP"/>
    </source>
</evidence>
<comment type="caution">
    <text evidence="2">The sequence shown here is derived from an EMBL/GenBank/DDBJ whole genome shotgun (WGS) entry which is preliminary data.</text>
</comment>
<evidence type="ECO:0000313" key="2">
    <source>
        <dbReference type="EMBL" id="KAK5998870.1"/>
    </source>
</evidence>
<gene>
    <name evidence="2" type="ORF">PT974_01254</name>
</gene>
<reference evidence="2 3" key="1">
    <citation type="submission" date="2024-01" db="EMBL/GenBank/DDBJ databases">
        <title>Complete genome of Cladobotryum mycophilum ATHUM6906.</title>
        <authorList>
            <person name="Christinaki A.C."/>
            <person name="Myridakis A.I."/>
            <person name="Kouvelis V.N."/>
        </authorList>
    </citation>
    <scope>NUCLEOTIDE SEQUENCE [LARGE SCALE GENOMIC DNA]</scope>
    <source>
        <strain evidence="2 3">ATHUM6906</strain>
    </source>
</reference>
<evidence type="ECO:0008006" key="4">
    <source>
        <dbReference type="Google" id="ProtNLM"/>
    </source>
</evidence>
<proteinExistence type="predicted"/>
<accession>A0ABR0T4A5</accession>
<feature type="chain" id="PRO_5046852568" description="Apple domain-containing protein" evidence="1">
    <location>
        <begin position="24"/>
        <end position="399"/>
    </location>
</feature>
<dbReference type="Proteomes" id="UP001338125">
    <property type="component" value="Unassembled WGS sequence"/>
</dbReference>
<organism evidence="2 3">
    <name type="scientific">Cladobotryum mycophilum</name>
    <dbReference type="NCBI Taxonomy" id="491253"/>
    <lineage>
        <taxon>Eukaryota</taxon>
        <taxon>Fungi</taxon>
        <taxon>Dikarya</taxon>
        <taxon>Ascomycota</taxon>
        <taxon>Pezizomycotina</taxon>
        <taxon>Sordariomycetes</taxon>
        <taxon>Hypocreomycetidae</taxon>
        <taxon>Hypocreales</taxon>
        <taxon>Hypocreaceae</taxon>
        <taxon>Cladobotryum</taxon>
    </lineage>
</organism>
<sequence length="399" mass="41946">MRSLAILQLLCALGVTASPVAEAEDHAALERRKANAYPTCTSPVLRVIDIALTIVGPKATTFCSSYLKATTVTVSLTSSVTAHTTITTTIGSTVLTITSGLASATVVQTAVVTNTITPPTVTATIATPILENRAYQPPPYTPPPLGGVAASVASKACSCFLGPSKSITVTKTTTISLTNYATVPATVYTTIPSSTKTLTQTETKTSAVTLPAATETVYVGGKKYTRVYGPAAGCVYNRYTDYIDIHGDVGSSSDSYLAGRTACAKRCNDKSNCLWWFFYIDLDGASRGYPAWCLLDDMAYQPSYIQCAIPWSGYNNAPTAMKTLVASLSLCLRGAFCSASNGKVKVDQEDSPGAVIGVFIDHHIIINGDISGGIQLKNDLGHVIQPLSAESKAMHEPAS</sequence>
<dbReference type="EMBL" id="JAVFKD010000001">
    <property type="protein sequence ID" value="KAK5998870.1"/>
    <property type="molecule type" value="Genomic_DNA"/>
</dbReference>
<protein>
    <recommendedName>
        <fullName evidence="4">Apple domain-containing protein</fullName>
    </recommendedName>
</protein>